<dbReference type="EC" id="6.3.3.2" evidence="5"/>
<reference evidence="6" key="1">
    <citation type="submission" date="2020-02" db="EMBL/GenBank/DDBJ databases">
        <authorList>
            <person name="Meier V. D."/>
        </authorList>
    </citation>
    <scope>NUCLEOTIDE SEQUENCE</scope>
    <source>
        <strain evidence="6">AVDCRST_MAG23</strain>
    </source>
</reference>
<keyword evidence="5" id="KW-0479">Metal-binding</keyword>
<feature type="binding site" evidence="4">
    <location>
        <begin position="133"/>
        <end position="141"/>
    </location>
    <ligand>
        <name>ATP</name>
        <dbReference type="ChEBI" id="CHEBI:30616"/>
    </ligand>
</feature>
<dbReference type="GO" id="GO:0030272">
    <property type="term" value="F:5-formyltetrahydrofolate cyclo-ligase activity"/>
    <property type="evidence" value="ECO:0007669"/>
    <property type="project" value="UniProtKB-EC"/>
</dbReference>
<dbReference type="GO" id="GO:0005524">
    <property type="term" value="F:ATP binding"/>
    <property type="evidence" value="ECO:0007669"/>
    <property type="project" value="UniProtKB-KW"/>
</dbReference>
<dbReference type="InterPro" id="IPR002698">
    <property type="entry name" value="FTHF_cligase"/>
</dbReference>
<evidence type="ECO:0000256" key="5">
    <source>
        <dbReference type="RuleBase" id="RU361279"/>
    </source>
</evidence>
<keyword evidence="3 4" id="KW-0067">ATP-binding</keyword>
<evidence type="ECO:0000313" key="6">
    <source>
        <dbReference type="EMBL" id="CAA9523658.1"/>
    </source>
</evidence>
<comment type="similarity">
    <text evidence="1 5">Belongs to the 5-formyltetrahydrofolate cyclo-ligase family.</text>
</comment>
<gene>
    <name evidence="6" type="ORF">AVDCRST_MAG23-409</name>
</gene>
<keyword evidence="5" id="KW-0460">Magnesium</keyword>
<proteinExistence type="inferred from homology"/>
<dbReference type="InterPro" id="IPR037171">
    <property type="entry name" value="NagB/RpiA_transferase-like"/>
</dbReference>
<keyword evidence="6" id="KW-0436">Ligase</keyword>
<accession>A0A6J4TH32</accession>
<dbReference type="Gene3D" id="3.40.50.10420">
    <property type="entry name" value="NagB/RpiA/CoA transferase-like"/>
    <property type="match status" value="1"/>
</dbReference>
<dbReference type="InterPro" id="IPR024185">
    <property type="entry name" value="FTHF_cligase-like_sf"/>
</dbReference>
<feature type="binding site" evidence="4">
    <location>
        <begin position="9"/>
        <end position="13"/>
    </location>
    <ligand>
        <name>ATP</name>
        <dbReference type="ChEBI" id="CHEBI:30616"/>
    </ligand>
</feature>
<dbReference type="PIRSF" id="PIRSF006806">
    <property type="entry name" value="FTHF_cligase"/>
    <property type="match status" value="1"/>
</dbReference>
<feature type="binding site" evidence="4">
    <location>
        <position position="62"/>
    </location>
    <ligand>
        <name>substrate</name>
    </ligand>
</feature>
<comment type="cofactor">
    <cofactor evidence="5">
        <name>Mg(2+)</name>
        <dbReference type="ChEBI" id="CHEBI:18420"/>
    </cofactor>
</comment>
<evidence type="ECO:0000256" key="4">
    <source>
        <dbReference type="PIRSR" id="PIRSR006806-1"/>
    </source>
</evidence>
<evidence type="ECO:0000256" key="2">
    <source>
        <dbReference type="ARBA" id="ARBA00022741"/>
    </source>
</evidence>
<organism evidence="6">
    <name type="scientific">uncultured Sphingosinicella sp</name>
    <dbReference type="NCBI Taxonomy" id="478748"/>
    <lineage>
        <taxon>Bacteria</taxon>
        <taxon>Pseudomonadati</taxon>
        <taxon>Pseudomonadota</taxon>
        <taxon>Alphaproteobacteria</taxon>
        <taxon>Sphingomonadales</taxon>
        <taxon>Sphingosinicellaceae</taxon>
        <taxon>Sphingosinicella</taxon>
        <taxon>environmental samples</taxon>
    </lineage>
</organism>
<dbReference type="SUPFAM" id="SSF100950">
    <property type="entry name" value="NagB/RpiA/CoA transferase-like"/>
    <property type="match status" value="1"/>
</dbReference>
<dbReference type="Pfam" id="PF01812">
    <property type="entry name" value="5-FTHF_cyc-lig"/>
    <property type="match status" value="1"/>
</dbReference>
<dbReference type="GO" id="GO:0009396">
    <property type="term" value="P:folic acid-containing compound biosynthetic process"/>
    <property type="evidence" value="ECO:0007669"/>
    <property type="project" value="TreeGrafter"/>
</dbReference>
<comment type="catalytic activity">
    <reaction evidence="5">
        <text>(6S)-5-formyl-5,6,7,8-tetrahydrofolate + ATP = (6R)-5,10-methenyltetrahydrofolate + ADP + phosphate</text>
        <dbReference type="Rhea" id="RHEA:10488"/>
        <dbReference type="ChEBI" id="CHEBI:30616"/>
        <dbReference type="ChEBI" id="CHEBI:43474"/>
        <dbReference type="ChEBI" id="CHEBI:57455"/>
        <dbReference type="ChEBI" id="CHEBI:57457"/>
        <dbReference type="ChEBI" id="CHEBI:456216"/>
        <dbReference type="EC" id="6.3.3.2"/>
    </reaction>
</comment>
<dbReference type="GO" id="GO:0046872">
    <property type="term" value="F:metal ion binding"/>
    <property type="evidence" value="ECO:0007669"/>
    <property type="project" value="UniProtKB-KW"/>
</dbReference>
<name>A0A6J4TH32_9SPHN</name>
<evidence type="ECO:0000256" key="1">
    <source>
        <dbReference type="ARBA" id="ARBA00010638"/>
    </source>
</evidence>
<dbReference type="AlphaFoldDB" id="A0A6J4TH32"/>
<evidence type="ECO:0000256" key="3">
    <source>
        <dbReference type="ARBA" id="ARBA00022840"/>
    </source>
</evidence>
<sequence length="192" mass="21288">MAVPSPPDKARMRAEALERRRIYARALSPNLRTELETKLAEIVLPHLIGARAVAGYHPMKDEISPYSVLDRLGEGQLPALPWFGERDARMMFRRAPATEPGPWGVLQPTGDAEVVAPDLVLVPLVLGDRQGTRIGHGKGHYDRALSHLRESGSIFTIGIAWETQISEQPIPADPWDVPLDAIATPREWIPCR</sequence>
<protein>
    <recommendedName>
        <fullName evidence="5">5-formyltetrahydrofolate cyclo-ligase</fullName>
        <ecNumber evidence="5">6.3.3.2</ecNumber>
    </recommendedName>
</protein>
<dbReference type="EMBL" id="CADCWD010000015">
    <property type="protein sequence ID" value="CAA9523658.1"/>
    <property type="molecule type" value="Genomic_DNA"/>
</dbReference>
<dbReference type="NCBIfam" id="TIGR02727">
    <property type="entry name" value="MTHFS_bact"/>
    <property type="match status" value="1"/>
</dbReference>
<dbReference type="PANTHER" id="PTHR23407">
    <property type="entry name" value="ATPASE INHIBITOR/5-FORMYLTETRAHYDROFOLATE CYCLO-LIGASE"/>
    <property type="match status" value="1"/>
</dbReference>
<dbReference type="GO" id="GO:0035999">
    <property type="term" value="P:tetrahydrofolate interconversion"/>
    <property type="evidence" value="ECO:0007669"/>
    <property type="project" value="TreeGrafter"/>
</dbReference>
<keyword evidence="2 4" id="KW-0547">Nucleotide-binding</keyword>
<dbReference type="PANTHER" id="PTHR23407:SF1">
    <property type="entry name" value="5-FORMYLTETRAHYDROFOLATE CYCLO-LIGASE"/>
    <property type="match status" value="1"/>
</dbReference>